<proteinExistence type="predicted"/>
<evidence type="ECO:0000313" key="1">
    <source>
        <dbReference type="EMBL" id="KAG5543303.1"/>
    </source>
</evidence>
<sequence>MILQRSSSDLKLKAYGAGVFVSRKKPGRTRRGKMIGHSVLVTGHNCTQGGRRYLEVQNTLGSDWGGAGDGKIKTEYERAAKLKSKENAGIAGFRGLSSWIQGSSSRVGGCDAQGVCGFKEVLVDTDSADAMLKGVVERSSHKGL</sequence>
<evidence type="ECO:0000313" key="2">
    <source>
        <dbReference type="Proteomes" id="UP000823749"/>
    </source>
</evidence>
<dbReference type="Proteomes" id="UP000823749">
    <property type="component" value="Chromosome 6"/>
</dbReference>
<dbReference type="SUPFAM" id="SSF54001">
    <property type="entry name" value="Cysteine proteinases"/>
    <property type="match status" value="1"/>
</dbReference>
<dbReference type="Gene3D" id="3.90.70.10">
    <property type="entry name" value="Cysteine proteinases"/>
    <property type="match status" value="1"/>
</dbReference>
<dbReference type="AlphaFoldDB" id="A0AAV6JSD8"/>
<gene>
    <name evidence="1" type="ORF">RHGRI_016136</name>
</gene>
<protein>
    <submittedName>
        <fullName evidence="1">Uncharacterized protein</fullName>
    </submittedName>
</protein>
<dbReference type="EMBL" id="JACTNZ010000006">
    <property type="protein sequence ID" value="KAG5543303.1"/>
    <property type="molecule type" value="Genomic_DNA"/>
</dbReference>
<name>A0AAV6JSD8_9ERIC</name>
<keyword evidence="2" id="KW-1185">Reference proteome</keyword>
<comment type="caution">
    <text evidence="1">The sequence shown here is derived from an EMBL/GenBank/DDBJ whole genome shotgun (WGS) entry which is preliminary data.</text>
</comment>
<reference evidence="1 2" key="1">
    <citation type="submission" date="2020-08" db="EMBL/GenBank/DDBJ databases">
        <title>Plant Genome Project.</title>
        <authorList>
            <person name="Zhang R.-G."/>
        </authorList>
    </citation>
    <scope>NUCLEOTIDE SEQUENCE [LARGE SCALE GENOMIC DNA]</scope>
    <source>
        <strain evidence="1">WSP0</strain>
        <tissue evidence="1">Leaf</tissue>
    </source>
</reference>
<dbReference type="InterPro" id="IPR038765">
    <property type="entry name" value="Papain-like_cys_pep_sf"/>
</dbReference>
<organism evidence="1 2">
    <name type="scientific">Rhododendron griersonianum</name>
    <dbReference type="NCBI Taxonomy" id="479676"/>
    <lineage>
        <taxon>Eukaryota</taxon>
        <taxon>Viridiplantae</taxon>
        <taxon>Streptophyta</taxon>
        <taxon>Embryophyta</taxon>
        <taxon>Tracheophyta</taxon>
        <taxon>Spermatophyta</taxon>
        <taxon>Magnoliopsida</taxon>
        <taxon>eudicotyledons</taxon>
        <taxon>Gunneridae</taxon>
        <taxon>Pentapetalae</taxon>
        <taxon>asterids</taxon>
        <taxon>Ericales</taxon>
        <taxon>Ericaceae</taxon>
        <taxon>Ericoideae</taxon>
        <taxon>Rhodoreae</taxon>
        <taxon>Rhododendron</taxon>
    </lineage>
</organism>
<accession>A0AAV6JSD8</accession>